<keyword evidence="4" id="KW-1185">Reference proteome</keyword>
<evidence type="ECO:0000256" key="1">
    <source>
        <dbReference type="SAM" id="MobiDB-lite"/>
    </source>
</evidence>
<keyword evidence="2" id="KW-0812">Transmembrane</keyword>
<feature type="compositionally biased region" description="Low complexity" evidence="1">
    <location>
        <begin position="89"/>
        <end position="106"/>
    </location>
</feature>
<evidence type="ECO:0000256" key="2">
    <source>
        <dbReference type="SAM" id="Phobius"/>
    </source>
</evidence>
<name>A0A0C3BYR8_PILCF</name>
<feature type="region of interest" description="Disordered" evidence="1">
    <location>
        <begin position="81"/>
        <end position="108"/>
    </location>
</feature>
<reference evidence="3 4" key="1">
    <citation type="submission" date="2014-04" db="EMBL/GenBank/DDBJ databases">
        <authorList>
            <consortium name="DOE Joint Genome Institute"/>
            <person name="Kuo A."/>
            <person name="Tarkka M."/>
            <person name="Buscot F."/>
            <person name="Kohler A."/>
            <person name="Nagy L.G."/>
            <person name="Floudas D."/>
            <person name="Copeland A."/>
            <person name="Barry K.W."/>
            <person name="Cichocki N."/>
            <person name="Veneault-Fourrey C."/>
            <person name="LaButti K."/>
            <person name="Lindquist E.A."/>
            <person name="Lipzen A."/>
            <person name="Lundell T."/>
            <person name="Morin E."/>
            <person name="Murat C."/>
            <person name="Sun H."/>
            <person name="Tunlid A."/>
            <person name="Henrissat B."/>
            <person name="Grigoriev I.V."/>
            <person name="Hibbett D.S."/>
            <person name="Martin F."/>
            <person name="Nordberg H.P."/>
            <person name="Cantor M.N."/>
            <person name="Hua S.X."/>
        </authorList>
    </citation>
    <scope>NUCLEOTIDE SEQUENCE [LARGE SCALE GENOMIC DNA]</scope>
    <source>
        <strain evidence="3 4">F 1598</strain>
    </source>
</reference>
<protein>
    <submittedName>
        <fullName evidence="3">Uncharacterized protein</fullName>
    </submittedName>
</protein>
<keyword evidence="2" id="KW-0472">Membrane</keyword>
<feature type="transmembrane region" description="Helical" evidence="2">
    <location>
        <begin position="122"/>
        <end position="141"/>
    </location>
</feature>
<accession>A0A0C3BYR8</accession>
<organism evidence="3 4">
    <name type="scientific">Piloderma croceum (strain F 1598)</name>
    <dbReference type="NCBI Taxonomy" id="765440"/>
    <lineage>
        <taxon>Eukaryota</taxon>
        <taxon>Fungi</taxon>
        <taxon>Dikarya</taxon>
        <taxon>Basidiomycota</taxon>
        <taxon>Agaricomycotina</taxon>
        <taxon>Agaricomycetes</taxon>
        <taxon>Agaricomycetidae</taxon>
        <taxon>Atheliales</taxon>
        <taxon>Atheliaceae</taxon>
        <taxon>Piloderma</taxon>
    </lineage>
</organism>
<reference evidence="4" key="2">
    <citation type="submission" date="2015-01" db="EMBL/GenBank/DDBJ databases">
        <title>Evolutionary Origins and Diversification of the Mycorrhizal Mutualists.</title>
        <authorList>
            <consortium name="DOE Joint Genome Institute"/>
            <consortium name="Mycorrhizal Genomics Consortium"/>
            <person name="Kohler A."/>
            <person name="Kuo A."/>
            <person name="Nagy L.G."/>
            <person name="Floudas D."/>
            <person name="Copeland A."/>
            <person name="Barry K.W."/>
            <person name="Cichocki N."/>
            <person name="Veneault-Fourrey C."/>
            <person name="LaButti K."/>
            <person name="Lindquist E.A."/>
            <person name="Lipzen A."/>
            <person name="Lundell T."/>
            <person name="Morin E."/>
            <person name="Murat C."/>
            <person name="Riley R."/>
            <person name="Ohm R."/>
            <person name="Sun H."/>
            <person name="Tunlid A."/>
            <person name="Henrissat B."/>
            <person name="Grigoriev I.V."/>
            <person name="Hibbett D.S."/>
            <person name="Martin F."/>
        </authorList>
    </citation>
    <scope>NUCLEOTIDE SEQUENCE [LARGE SCALE GENOMIC DNA]</scope>
    <source>
        <strain evidence="4">F 1598</strain>
    </source>
</reference>
<dbReference type="InParanoid" id="A0A0C3BYR8"/>
<dbReference type="HOGENOM" id="CLU_1107475_0_0_1"/>
<dbReference type="Proteomes" id="UP000054166">
    <property type="component" value="Unassembled WGS sequence"/>
</dbReference>
<gene>
    <name evidence="3" type="ORF">PILCRDRAFT_820390</name>
</gene>
<keyword evidence="2" id="KW-1133">Transmembrane helix</keyword>
<sequence>MTLSPGRPGLRYITQAFARLRRLLQPPGAVVSKVEIPHPPLFESEPPTGFRYAIPLAISLGTFIIGACDLAVTRWARLEEKPSSERPAESPSSNSPTNITSTGSPTEPEEPIWVLRPLWQRAALASTYMAVSLAFGVMFFGSRARYVRRLHIISAPSQGTGSAKGRSLFFQTCDNSGMYGRVVPLRRCKMKLVATDWTRVLLEVNHDGNPTLFRVGTAGAKINGKETLPSQVFAELVKCGVLGEVRDKGRR</sequence>
<evidence type="ECO:0000313" key="4">
    <source>
        <dbReference type="Proteomes" id="UP000054166"/>
    </source>
</evidence>
<dbReference type="AlphaFoldDB" id="A0A0C3BYR8"/>
<dbReference type="EMBL" id="KN832994">
    <property type="protein sequence ID" value="KIM82532.1"/>
    <property type="molecule type" value="Genomic_DNA"/>
</dbReference>
<evidence type="ECO:0000313" key="3">
    <source>
        <dbReference type="EMBL" id="KIM82532.1"/>
    </source>
</evidence>
<proteinExistence type="predicted"/>